<dbReference type="AlphaFoldDB" id="A0A3S0GY18"/>
<accession>A0A3S0GY18</accession>
<evidence type="ECO:0000313" key="1">
    <source>
        <dbReference type="EMBL" id="RTQ36252.1"/>
    </source>
</evidence>
<gene>
    <name evidence="1" type="ORF">EJP69_00390</name>
</gene>
<protein>
    <recommendedName>
        <fullName evidence="3">Cellulose synthase</fullName>
    </recommendedName>
</protein>
<dbReference type="Proteomes" id="UP000267418">
    <property type="component" value="Unassembled WGS sequence"/>
</dbReference>
<comment type="caution">
    <text evidence="1">The sequence shown here is derived from an EMBL/GenBank/DDBJ whole genome shotgun (WGS) entry which is preliminary data.</text>
</comment>
<evidence type="ECO:0000313" key="2">
    <source>
        <dbReference type="Proteomes" id="UP000267418"/>
    </source>
</evidence>
<dbReference type="OrthoDB" id="8855461at2"/>
<evidence type="ECO:0008006" key="3">
    <source>
        <dbReference type="Google" id="ProtNLM"/>
    </source>
</evidence>
<organism evidence="1 2">
    <name type="scientific">Variovorax gossypii</name>
    <dbReference type="NCBI Taxonomy" id="1679495"/>
    <lineage>
        <taxon>Bacteria</taxon>
        <taxon>Pseudomonadati</taxon>
        <taxon>Pseudomonadota</taxon>
        <taxon>Betaproteobacteria</taxon>
        <taxon>Burkholderiales</taxon>
        <taxon>Comamonadaceae</taxon>
        <taxon>Variovorax</taxon>
    </lineage>
</organism>
<keyword evidence="2" id="KW-1185">Reference proteome</keyword>
<proteinExistence type="predicted"/>
<sequence length="109" mass="11607">MSFSSIVQVLLVEEQTSKKVNPETGVPNKWKVARCALLDDGGEVVTVGRLRVPRDMSETIAKGTFRATFALGVPDYGDSKGDIMAMLTALTPHQLRAPLIGAATPPAKA</sequence>
<dbReference type="RefSeq" id="WP_126468381.1">
    <property type="nucleotide sequence ID" value="NZ_RXOE01000001.1"/>
</dbReference>
<reference evidence="1 2" key="1">
    <citation type="submission" date="2018-12" db="EMBL/GenBank/DDBJ databases">
        <title>The genome of Variovorax gossypii DSM 100435.</title>
        <authorList>
            <person name="Gao J."/>
            <person name="Sun J."/>
        </authorList>
    </citation>
    <scope>NUCLEOTIDE SEQUENCE [LARGE SCALE GENOMIC DNA]</scope>
    <source>
        <strain evidence="1 2">DSM 100435</strain>
    </source>
</reference>
<name>A0A3S0GY18_9BURK</name>
<dbReference type="EMBL" id="RXOE01000001">
    <property type="protein sequence ID" value="RTQ36252.1"/>
    <property type="molecule type" value="Genomic_DNA"/>
</dbReference>